<keyword evidence="1" id="KW-0732">Signal</keyword>
<proteinExistence type="predicted"/>
<comment type="caution">
    <text evidence="2">The sequence shown here is derived from an EMBL/GenBank/DDBJ whole genome shotgun (WGS) entry which is preliminary data.</text>
</comment>
<gene>
    <name evidence="2" type="ORF">ABID44_000160</name>
</gene>
<dbReference type="Pfam" id="PF08904">
    <property type="entry name" value="EipB_like"/>
    <property type="match status" value="1"/>
</dbReference>
<protein>
    <recommendedName>
        <fullName evidence="4">ATP-binding protein</fullName>
    </recommendedName>
</protein>
<evidence type="ECO:0000256" key="1">
    <source>
        <dbReference type="SAM" id="SignalP"/>
    </source>
</evidence>
<accession>A0ABV2KGW9</accession>
<evidence type="ECO:0008006" key="4">
    <source>
        <dbReference type="Google" id="ProtNLM"/>
    </source>
</evidence>
<dbReference type="RefSeq" id="WP_354149785.1">
    <property type="nucleotide sequence ID" value="NZ_JBEPMN010000001.1"/>
</dbReference>
<feature type="signal peptide" evidence="1">
    <location>
        <begin position="1"/>
        <end position="24"/>
    </location>
</feature>
<feature type="chain" id="PRO_5046710971" description="ATP-binding protein" evidence="1">
    <location>
        <begin position="25"/>
        <end position="276"/>
    </location>
</feature>
<dbReference type="EMBL" id="JBEPMN010000001">
    <property type="protein sequence ID" value="MET3659860.1"/>
    <property type="molecule type" value="Genomic_DNA"/>
</dbReference>
<sequence>MRASRLAYTAILLPIIFSTVPAVAAPVLQPHRAVYDISLNKASDRSGITGISGRMVYEFNGSQCDGYTVKFRLVTRISTTDAMRMTDQQTTTFEDGEGKTFSFVTKSFVDQNLEREVKGTAHREKDSVRVDIDKPEPNNVTLPPTQFPTQHMFELIDKAGKGENFYETSLFDGSEDADRVMLTTVVIGKPAPADRNDPELPLLSTLEKDQFWPVDIAYFNSDESDGGEELPEYRISFKMHRNGLTRDLQMDYGDFTMTGKLVDLSLFDQVQKDCKE</sequence>
<organism evidence="2 3">
    <name type="scientific">Aquamicrobium ahrensii</name>
    <dbReference type="NCBI Taxonomy" id="469551"/>
    <lineage>
        <taxon>Bacteria</taxon>
        <taxon>Pseudomonadati</taxon>
        <taxon>Pseudomonadota</taxon>
        <taxon>Alphaproteobacteria</taxon>
        <taxon>Hyphomicrobiales</taxon>
        <taxon>Phyllobacteriaceae</taxon>
        <taxon>Aquamicrobium</taxon>
    </lineage>
</organism>
<dbReference type="Proteomes" id="UP001549143">
    <property type="component" value="Unassembled WGS sequence"/>
</dbReference>
<keyword evidence="3" id="KW-1185">Reference proteome</keyword>
<reference evidence="2 3" key="1">
    <citation type="submission" date="2024-06" db="EMBL/GenBank/DDBJ databases">
        <title>Genomic Encyclopedia of Type Strains, Phase IV (KMG-IV): sequencing the most valuable type-strain genomes for metagenomic binning, comparative biology and taxonomic classification.</title>
        <authorList>
            <person name="Goeker M."/>
        </authorList>
    </citation>
    <scope>NUCLEOTIDE SEQUENCE [LARGE SCALE GENOMIC DNA]</scope>
    <source>
        <strain evidence="2 3">DSM 19730</strain>
    </source>
</reference>
<name>A0ABV2KGW9_9HYPH</name>
<evidence type="ECO:0000313" key="2">
    <source>
        <dbReference type="EMBL" id="MET3659860.1"/>
    </source>
</evidence>
<evidence type="ECO:0000313" key="3">
    <source>
        <dbReference type="Proteomes" id="UP001549143"/>
    </source>
</evidence>
<dbReference type="InterPro" id="IPR015000">
    <property type="entry name" value="EipB-like"/>
</dbReference>